<evidence type="ECO:0000313" key="1">
    <source>
        <dbReference type="EMBL" id="GGB31066.1"/>
    </source>
</evidence>
<accession>A0ABQ1IAW6</accession>
<evidence type="ECO:0008006" key="3">
    <source>
        <dbReference type="Google" id="ProtNLM"/>
    </source>
</evidence>
<dbReference type="RefSeq" id="WP_229707837.1">
    <property type="nucleotide sequence ID" value="NZ_BMDZ01000007.1"/>
</dbReference>
<sequence>MAMSLHHQEQPGPQGLGADDRRVVELLYRAFSDGNPDLLDQAVAIDWQDIPLAPHQQPGRAGMKPLILAFAAAFSDLQITILDMIGQPGRVAVRAVITGTHTGPWFGVAPTGRSFQIAIHEFHAIADGRLTHTWHLEDWFGWLGQVGAWPVVSTEAGS</sequence>
<dbReference type="PANTHER" id="PTHR38436">
    <property type="entry name" value="POLYKETIDE CYCLASE SNOAL-LIKE DOMAIN"/>
    <property type="match status" value="1"/>
</dbReference>
<dbReference type="Gene3D" id="3.10.450.50">
    <property type="match status" value="1"/>
</dbReference>
<proteinExistence type="predicted"/>
<keyword evidence="2" id="KW-1185">Reference proteome</keyword>
<dbReference type="Pfam" id="PF07366">
    <property type="entry name" value="SnoaL"/>
    <property type="match status" value="1"/>
</dbReference>
<dbReference type="PANTHER" id="PTHR38436:SF1">
    <property type="entry name" value="ESTER CYCLASE"/>
    <property type="match status" value="1"/>
</dbReference>
<dbReference type="Proteomes" id="UP000603352">
    <property type="component" value="Unassembled WGS sequence"/>
</dbReference>
<gene>
    <name evidence="1" type="ORF">GCM10011505_10600</name>
</gene>
<evidence type="ECO:0000313" key="2">
    <source>
        <dbReference type="Proteomes" id="UP000603352"/>
    </source>
</evidence>
<dbReference type="InterPro" id="IPR009959">
    <property type="entry name" value="Cyclase_SnoaL-like"/>
</dbReference>
<comment type="caution">
    <text evidence="1">The sequence shown here is derived from an EMBL/GenBank/DDBJ whole genome shotgun (WGS) entry which is preliminary data.</text>
</comment>
<reference evidence="2" key="1">
    <citation type="journal article" date="2019" name="Int. J. Syst. Evol. Microbiol.">
        <title>The Global Catalogue of Microorganisms (GCM) 10K type strain sequencing project: providing services to taxonomists for standard genome sequencing and annotation.</title>
        <authorList>
            <consortium name="The Broad Institute Genomics Platform"/>
            <consortium name="The Broad Institute Genome Sequencing Center for Infectious Disease"/>
            <person name="Wu L."/>
            <person name="Ma J."/>
        </authorList>
    </citation>
    <scope>NUCLEOTIDE SEQUENCE [LARGE SCALE GENOMIC DNA]</scope>
    <source>
        <strain evidence="2">CGMCC 1.10188</strain>
    </source>
</reference>
<organism evidence="1 2">
    <name type="scientific">Tistrella bauzanensis</name>
    <dbReference type="NCBI Taxonomy" id="657419"/>
    <lineage>
        <taxon>Bacteria</taxon>
        <taxon>Pseudomonadati</taxon>
        <taxon>Pseudomonadota</taxon>
        <taxon>Alphaproteobacteria</taxon>
        <taxon>Geminicoccales</taxon>
        <taxon>Geminicoccaceae</taxon>
        <taxon>Tistrella</taxon>
    </lineage>
</organism>
<name>A0ABQ1IAW6_9PROT</name>
<dbReference type="InterPro" id="IPR032710">
    <property type="entry name" value="NTF2-like_dom_sf"/>
</dbReference>
<dbReference type="SUPFAM" id="SSF54427">
    <property type="entry name" value="NTF2-like"/>
    <property type="match status" value="1"/>
</dbReference>
<dbReference type="EMBL" id="BMDZ01000007">
    <property type="protein sequence ID" value="GGB31066.1"/>
    <property type="molecule type" value="Genomic_DNA"/>
</dbReference>
<protein>
    <recommendedName>
        <fullName evidence="3">Ester cyclase</fullName>
    </recommendedName>
</protein>